<accession>A0A433QS15</accession>
<dbReference type="EMBL" id="RBNJ01001956">
    <property type="protein sequence ID" value="RUS32582.1"/>
    <property type="molecule type" value="Genomic_DNA"/>
</dbReference>
<comment type="caution">
    <text evidence="1">The sequence shown here is derived from an EMBL/GenBank/DDBJ whole genome shotgun (WGS) entry which is preliminary data.</text>
</comment>
<evidence type="ECO:0000313" key="2">
    <source>
        <dbReference type="Proteomes" id="UP000274822"/>
    </source>
</evidence>
<keyword evidence="2" id="KW-1185">Reference proteome</keyword>
<organism evidence="1 2">
    <name type="scientific">Jimgerdemannia flammicorona</name>
    <dbReference type="NCBI Taxonomy" id="994334"/>
    <lineage>
        <taxon>Eukaryota</taxon>
        <taxon>Fungi</taxon>
        <taxon>Fungi incertae sedis</taxon>
        <taxon>Mucoromycota</taxon>
        <taxon>Mucoromycotina</taxon>
        <taxon>Endogonomycetes</taxon>
        <taxon>Endogonales</taxon>
        <taxon>Endogonaceae</taxon>
        <taxon>Jimgerdemannia</taxon>
    </lineage>
</organism>
<protein>
    <submittedName>
        <fullName evidence="1">Uncharacterized protein</fullName>
    </submittedName>
</protein>
<reference evidence="1 2" key="1">
    <citation type="journal article" date="2018" name="New Phytol.">
        <title>Phylogenomics of Endogonaceae and evolution of mycorrhizas within Mucoromycota.</title>
        <authorList>
            <person name="Chang Y."/>
            <person name="Desiro A."/>
            <person name="Na H."/>
            <person name="Sandor L."/>
            <person name="Lipzen A."/>
            <person name="Clum A."/>
            <person name="Barry K."/>
            <person name="Grigoriev I.V."/>
            <person name="Martin F.M."/>
            <person name="Stajich J.E."/>
            <person name="Smith M.E."/>
            <person name="Bonito G."/>
            <person name="Spatafora J.W."/>
        </authorList>
    </citation>
    <scope>NUCLEOTIDE SEQUENCE [LARGE SCALE GENOMIC DNA]</scope>
    <source>
        <strain evidence="1 2">AD002</strain>
    </source>
</reference>
<proteinExistence type="predicted"/>
<name>A0A433QS15_9FUNG</name>
<dbReference type="AlphaFoldDB" id="A0A433QS15"/>
<sequence>MQNADIVTHFSLITRQFCAGVMRHMLALNTSMISSFSSTHRFRPQIKLNTKPVPFTRAGCITHFAGAHSL</sequence>
<evidence type="ECO:0000313" key="1">
    <source>
        <dbReference type="EMBL" id="RUS32582.1"/>
    </source>
</evidence>
<dbReference type="Proteomes" id="UP000274822">
    <property type="component" value="Unassembled WGS sequence"/>
</dbReference>
<gene>
    <name evidence="1" type="ORF">BC938DRAFT_475028</name>
</gene>